<dbReference type="EMBL" id="PDCK01000044">
    <property type="protein sequence ID" value="PRQ25732.1"/>
    <property type="molecule type" value="Genomic_DNA"/>
</dbReference>
<proteinExistence type="predicted"/>
<reference evidence="1 3" key="1">
    <citation type="journal article" date="2018" name="Nat. Genet.">
        <title>The Rosa genome provides new insights in the design of modern roses.</title>
        <authorList>
            <person name="Bendahmane M."/>
        </authorList>
    </citation>
    <scope>NUCLEOTIDE SEQUENCE [LARGE SCALE GENOMIC DNA]</scope>
    <source>
        <strain evidence="3">cv. Old Blush</strain>
    </source>
</reference>
<sequence>MTVALVSPLTSTGSTLQSQSQHLSLLSSNLSLSLSPSIGENSEGNGLHLIF</sequence>
<keyword evidence="3" id="KW-1185">Reference proteome</keyword>
<accession>A0A2P6PUX6</accession>
<dbReference type="Gramene" id="PRQ30865">
    <property type="protein sequence ID" value="PRQ30865"/>
    <property type="gene ID" value="RchiOBHm_Chr5g0029251"/>
</dbReference>
<evidence type="ECO:0000313" key="3">
    <source>
        <dbReference type="Proteomes" id="UP000238479"/>
    </source>
</evidence>
<comment type="caution">
    <text evidence="1">The sequence shown here is derived from an EMBL/GenBank/DDBJ whole genome shotgun (WGS) entry which is preliminary data.</text>
</comment>
<dbReference type="AlphaFoldDB" id="A0A2P6PUX6"/>
<evidence type="ECO:0000313" key="1">
    <source>
        <dbReference type="EMBL" id="PRQ25732.1"/>
    </source>
</evidence>
<name>A0A2P6PUX6_ROSCH</name>
<gene>
    <name evidence="2" type="ORF">RchiOBHm_Chr5g0029251</name>
    <name evidence="1" type="ORF">RchiOBHm_Chr6g0286871</name>
</gene>
<dbReference type="Proteomes" id="UP000238479">
    <property type="component" value="Chromosome 6"/>
</dbReference>
<protein>
    <submittedName>
        <fullName evidence="1">Uncharacterized protein</fullName>
    </submittedName>
</protein>
<dbReference type="Proteomes" id="UP000238479">
    <property type="component" value="Chromosome 5"/>
</dbReference>
<dbReference type="Gramene" id="PRQ25732">
    <property type="protein sequence ID" value="PRQ25732"/>
    <property type="gene ID" value="RchiOBHm_Chr6g0286871"/>
</dbReference>
<organism evidence="1 3">
    <name type="scientific">Rosa chinensis</name>
    <name type="common">China rose</name>
    <dbReference type="NCBI Taxonomy" id="74649"/>
    <lineage>
        <taxon>Eukaryota</taxon>
        <taxon>Viridiplantae</taxon>
        <taxon>Streptophyta</taxon>
        <taxon>Embryophyta</taxon>
        <taxon>Tracheophyta</taxon>
        <taxon>Spermatophyta</taxon>
        <taxon>Magnoliopsida</taxon>
        <taxon>eudicotyledons</taxon>
        <taxon>Gunneridae</taxon>
        <taxon>Pentapetalae</taxon>
        <taxon>rosids</taxon>
        <taxon>fabids</taxon>
        <taxon>Rosales</taxon>
        <taxon>Rosaceae</taxon>
        <taxon>Rosoideae</taxon>
        <taxon>Rosoideae incertae sedis</taxon>
        <taxon>Rosa</taxon>
    </lineage>
</organism>
<dbReference type="EMBL" id="PDCK01000043">
    <property type="protein sequence ID" value="PRQ30865.1"/>
    <property type="molecule type" value="Genomic_DNA"/>
</dbReference>
<evidence type="ECO:0000313" key="2">
    <source>
        <dbReference type="EMBL" id="PRQ30865.1"/>
    </source>
</evidence>